<gene>
    <name evidence="2" type="ORF">HFZ78_24550</name>
</gene>
<protein>
    <recommendedName>
        <fullName evidence="4">Group-specific protein</fullName>
    </recommendedName>
</protein>
<dbReference type="InterPro" id="IPR048147">
    <property type="entry name" value="CBO0543-like"/>
</dbReference>
<feature type="transmembrane region" description="Helical" evidence="1">
    <location>
        <begin position="29"/>
        <end position="49"/>
    </location>
</feature>
<reference evidence="2 3" key="2">
    <citation type="submission" date="2020-04" db="EMBL/GenBank/DDBJ databases">
        <authorList>
            <person name="Fomenkov A."/>
            <person name="Anton B.P."/>
            <person name="Roberts R.J."/>
        </authorList>
    </citation>
    <scope>NUCLEOTIDE SEQUENCE [LARGE SCALE GENOMIC DNA]</scope>
    <source>
        <strain evidence="2 3">S2</strain>
    </source>
</reference>
<keyword evidence="1" id="KW-0812">Transmembrane</keyword>
<evidence type="ECO:0000313" key="3">
    <source>
        <dbReference type="Proteomes" id="UP000501868"/>
    </source>
</evidence>
<organism evidence="2 3">
    <name type="scientific">Priestia megaterium</name>
    <name type="common">Bacillus megaterium</name>
    <dbReference type="NCBI Taxonomy" id="1404"/>
    <lineage>
        <taxon>Bacteria</taxon>
        <taxon>Bacillati</taxon>
        <taxon>Bacillota</taxon>
        <taxon>Bacilli</taxon>
        <taxon>Bacillales</taxon>
        <taxon>Bacillaceae</taxon>
        <taxon>Priestia</taxon>
    </lineage>
</organism>
<name>A0A6H1PBX2_PRIMG</name>
<proteinExistence type="predicted"/>
<sequence>MASLFATYLDLFFVGKHIYRFPVRPLPTIFSINIVFTLVVLPVLVFVFLRMMNQVNKWGKVGLILFISLLMPILEKLTEVFGWFDHTENWSHLYTFFGYLLFLTILYSFYTWMAIRKG</sequence>
<feature type="transmembrane region" description="Helical" evidence="1">
    <location>
        <begin position="96"/>
        <end position="115"/>
    </location>
</feature>
<dbReference type="EMBL" id="CP051128">
    <property type="protein sequence ID" value="QIZ11114.1"/>
    <property type="molecule type" value="Genomic_DNA"/>
</dbReference>
<dbReference type="AlphaFoldDB" id="A0A6H1PBX2"/>
<reference evidence="2 3" key="1">
    <citation type="submission" date="2020-04" db="EMBL/GenBank/DDBJ databases">
        <title>Genome-Wide Identification of 5-Methylcytosine Sites in Bacterial Genomes By High-Throughput Sequencing of MspJI Restriction Fragments.</title>
        <authorList>
            <person name="Wu V."/>
        </authorList>
    </citation>
    <scope>NUCLEOTIDE SEQUENCE [LARGE SCALE GENOMIC DNA]</scope>
    <source>
        <strain evidence="2 3">S2</strain>
    </source>
</reference>
<keyword evidence="1" id="KW-1133">Transmembrane helix</keyword>
<accession>A0A6H1PBX2</accession>
<evidence type="ECO:0000256" key="1">
    <source>
        <dbReference type="SAM" id="Phobius"/>
    </source>
</evidence>
<dbReference type="NCBIfam" id="NF041644">
    <property type="entry name" value="CBO0543_fam"/>
    <property type="match status" value="1"/>
</dbReference>
<dbReference type="Proteomes" id="UP000501868">
    <property type="component" value="Chromosome"/>
</dbReference>
<feature type="transmembrane region" description="Helical" evidence="1">
    <location>
        <begin position="61"/>
        <end position="84"/>
    </location>
</feature>
<evidence type="ECO:0008006" key="4">
    <source>
        <dbReference type="Google" id="ProtNLM"/>
    </source>
</evidence>
<keyword evidence="1" id="KW-0472">Membrane</keyword>
<evidence type="ECO:0000313" key="2">
    <source>
        <dbReference type="EMBL" id="QIZ11114.1"/>
    </source>
</evidence>